<sequence>MKKQILNLGKALNRSEQKTINGGKKQCILPWGDGTCSEYGLQCAERQCQLLPF</sequence>
<evidence type="ECO:0000313" key="1">
    <source>
        <dbReference type="EMBL" id="TYQ00348.1"/>
    </source>
</evidence>
<proteinExistence type="predicted"/>
<evidence type="ECO:0008006" key="3">
    <source>
        <dbReference type="Google" id="ProtNLM"/>
    </source>
</evidence>
<dbReference type="EMBL" id="VNIA01000001">
    <property type="protein sequence ID" value="TYQ00348.1"/>
    <property type="molecule type" value="Genomic_DNA"/>
</dbReference>
<dbReference type="Proteomes" id="UP000323136">
    <property type="component" value="Unassembled WGS sequence"/>
</dbReference>
<organism evidence="1 2">
    <name type="scientific">Tenacibaculum adriaticum</name>
    <dbReference type="NCBI Taxonomy" id="413713"/>
    <lineage>
        <taxon>Bacteria</taxon>
        <taxon>Pseudomonadati</taxon>
        <taxon>Bacteroidota</taxon>
        <taxon>Flavobacteriia</taxon>
        <taxon>Flavobacteriales</taxon>
        <taxon>Flavobacteriaceae</taxon>
        <taxon>Tenacibaculum</taxon>
    </lineage>
</organism>
<evidence type="ECO:0000313" key="2">
    <source>
        <dbReference type="Proteomes" id="UP000323136"/>
    </source>
</evidence>
<accession>A0A5S5DWM6</accession>
<gene>
    <name evidence="1" type="ORF">C7447_101960</name>
</gene>
<keyword evidence="2" id="KW-1185">Reference proteome</keyword>
<comment type="caution">
    <text evidence="1">The sequence shown here is derived from an EMBL/GenBank/DDBJ whole genome shotgun (WGS) entry which is preliminary data.</text>
</comment>
<dbReference type="RefSeq" id="WP_170245912.1">
    <property type="nucleotide sequence ID" value="NZ_VNIA01000001.1"/>
</dbReference>
<name>A0A5S5DWM6_9FLAO</name>
<protein>
    <recommendedName>
        <fullName evidence="3">Bacteriocin-like protein</fullName>
    </recommendedName>
</protein>
<reference evidence="1 2" key="1">
    <citation type="submission" date="2019-07" db="EMBL/GenBank/DDBJ databases">
        <title>Genomic Encyclopedia of Type Strains, Phase IV (KMG-IV): sequencing the most valuable type-strain genomes for metagenomic binning, comparative biology and taxonomic classification.</title>
        <authorList>
            <person name="Goeker M."/>
        </authorList>
    </citation>
    <scope>NUCLEOTIDE SEQUENCE [LARGE SCALE GENOMIC DNA]</scope>
    <source>
        <strain evidence="1 2">DSM 18961</strain>
    </source>
</reference>
<dbReference type="AlphaFoldDB" id="A0A5S5DWM6"/>